<feature type="domain" description="RRM" evidence="16">
    <location>
        <begin position="63"/>
        <end position="150"/>
    </location>
</feature>
<feature type="region of interest" description="Disordered" evidence="14">
    <location>
        <begin position="1443"/>
        <end position="1466"/>
    </location>
</feature>
<reference evidence="17 18" key="1">
    <citation type="journal article" date="2024" name="Nat. Commun.">
        <title>Phylogenomics reveals the evolutionary origins of lichenization in chlorophyte algae.</title>
        <authorList>
            <person name="Puginier C."/>
            <person name="Libourel C."/>
            <person name="Otte J."/>
            <person name="Skaloud P."/>
            <person name="Haon M."/>
            <person name="Grisel S."/>
            <person name="Petersen M."/>
            <person name="Berrin J.G."/>
            <person name="Delaux P.M."/>
            <person name="Dal Grande F."/>
            <person name="Keller J."/>
        </authorList>
    </citation>
    <scope>NUCLEOTIDE SEQUENCE [LARGE SCALE GENOMIC DNA]</scope>
    <source>
        <strain evidence="17 18">SAG 2036</strain>
    </source>
</reference>
<evidence type="ECO:0000256" key="9">
    <source>
        <dbReference type="ARBA" id="ARBA00022884"/>
    </source>
</evidence>
<feature type="compositionally biased region" description="Polar residues" evidence="14">
    <location>
        <begin position="1272"/>
        <end position="1282"/>
    </location>
</feature>
<dbReference type="GO" id="GO:0005524">
    <property type="term" value="F:ATP binding"/>
    <property type="evidence" value="ECO:0007669"/>
    <property type="project" value="UniProtKB-KW"/>
</dbReference>
<dbReference type="Gene3D" id="1.10.510.10">
    <property type="entry name" value="Transferase(Phosphotransferase) domain 1"/>
    <property type="match status" value="1"/>
</dbReference>
<comment type="catalytic activity">
    <reaction evidence="11">
        <text>L-threonyl-[protein] + ATP = O-phospho-L-threonyl-[protein] + ADP + H(+)</text>
        <dbReference type="Rhea" id="RHEA:46608"/>
        <dbReference type="Rhea" id="RHEA-COMP:11060"/>
        <dbReference type="Rhea" id="RHEA-COMP:11605"/>
        <dbReference type="ChEBI" id="CHEBI:15378"/>
        <dbReference type="ChEBI" id="CHEBI:30013"/>
        <dbReference type="ChEBI" id="CHEBI:30616"/>
        <dbReference type="ChEBI" id="CHEBI:61977"/>
        <dbReference type="ChEBI" id="CHEBI:456216"/>
        <dbReference type="EC" id="2.7.11.1"/>
    </reaction>
</comment>
<sequence length="1466" mass="164114">MSSVKGPLRPEEEKLFLGQPKGFPFDDFALEDVMLPENDDMDIASEDDSDEEEEIETESGFGSIVVVDNLPKVPPEKHEKLCSVVKKVFQQIATVREGGLWMPFDPETKLTRGIAFVEFNTPEEAQAAQQQTNNYKLDKSHTFQVNMFDDFDKYSKVPDEYAPAERKAYEPQENLQQWMMDKRGRDQFVVRHGDETEIAWNDSQRNTIEEVYKRTFWTESFVQWSPHGSFLATLHRQGVAIWGGSSFNRIHRYSHPGVRLMSFSPNERYLVTYSLQEADSPTDKAIMLFNVFDTRSGRKLRNFTGTADDFATGAAAGVGGMLGWPIFKWGGHPEDRYFARLARNCISVYEAPEMGLLDRKSLKLDNVFDFEWSPAEPILCAFQTEQANGNLPARISLIRIPDRVELRQKNLFSVSDVRLFWHPQGDFLAVQVDRYTKTRKSTFTSFELFSVKERDIPMEVLDLPTKGDKVVNFAWEPHGTRFAILHGDGTKPSLSLYNMKDMRTSARGVQLVATQPNKQVNSLQWSPQGKFLVLGGLKAMQGQLEFFSADDFEVMSAAEHFMCTDVEWDPTGRYVATSVTHVHHMENGFNIWAFNGQLLYRVPRDKFFQFAWRPRAPTLLTAAQQEGILNDLKTYSRRYDEDDAAVLVEVDEQIRSERKRLMTEWQQWYEGKKAWLEEMAAAKDKLLQGSQEEAAFVSLSDTMDEDPEPPEQPVAERDPTGRYLRYDHILGRGAFKTVYKAFDEEDAIEVAWNQVRVSELVTSKEDKERLFAEIRVLKQLKHKNIMTFFDSWLDQKTYTVNFITELFTSGTLRQYRRRHRNLDPEVFKIWAWQILCGLVYLHGHTPPIIHRDLKCDNLFINGCEGIVKIGDLGLATLLRARTAPQSVLGTPEFMAPELWEEEYDARVDVYSFGMCLLELATLDYPYSECKNPAQIYRKLTLGIRPAALQKVTSQELAEFIAVCIRPVSQRPFARQLLKHPYFDAIRSCRSAHHLGMTSLSRATGESADYMSSTELLGSGTLASMDQPLSAPSSIAGDVLAEIEVPEVTAIPVPPPKSPPQRSTMSIARSPTRHRTVSGGDELFAIVRPSDTGSIDFACIPEVSSTGEGTAVPIGGEREFRVQGRLQEDASQLNLRLRILQPDGTAKVVEFDYDLAEDTAMSVAAEMGPTHSLATWLAASRQHTADAHEGHHTPRRRTSEHSLLGPGPPRAASPAPLPSQLSFPKPAARQSSDASAGFLTPSDGFPAAPVSSSTPPPVSPRSPHLPAPVSPRSPHTSPEQQQGGVDGRTLSKLLSASQKVDRRLPMQKLFEHLEDHFIVDNSDGILHLSNGSTRLLPLRVNASSPRHRHRSLGGSGSLTPDLSSPPAYASPLGSPMPQATSPAPYSASTSPRHIDGFMSPQLGRGGALLSSRSASEKELKRKVAAEAAVARMRDLEAKFQGLCGLSNPSRSGTRADPGMPLNGLRQH</sequence>
<evidence type="ECO:0000256" key="4">
    <source>
        <dbReference type="ARBA" id="ARBA00022540"/>
    </source>
</evidence>
<evidence type="ECO:0000259" key="16">
    <source>
        <dbReference type="PROSITE" id="PS50102"/>
    </source>
</evidence>
<evidence type="ECO:0000256" key="6">
    <source>
        <dbReference type="ARBA" id="ARBA00022741"/>
    </source>
</evidence>
<evidence type="ECO:0000313" key="18">
    <source>
        <dbReference type="Proteomes" id="UP001465755"/>
    </source>
</evidence>
<dbReference type="Gene3D" id="3.30.200.20">
    <property type="entry name" value="Phosphorylase Kinase, domain 1"/>
    <property type="match status" value="1"/>
</dbReference>
<dbReference type="GO" id="GO:0005852">
    <property type="term" value="C:eukaryotic translation initiation factor 3 complex"/>
    <property type="evidence" value="ECO:0007669"/>
    <property type="project" value="UniProtKB-UniRule"/>
</dbReference>
<dbReference type="Proteomes" id="UP001465755">
    <property type="component" value="Unassembled WGS sequence"/>
</dbReference>
<dbReference type="InterPro" id="IPR000719">
    <property type="entry name" value="Prot_kinase_dom"/>
</dbReference>
<feature type="compositionally biased region" description="Pro residues" evidence="14">
    <location>
        <begin position="1205"/>
        <end position="1216"/>
    </location>
</feature>
<dbReference type="InterPro" id="IPR000504">
    <property type="entry name" value="RRM_dom"/>
</dbReference>
<feature type="region of interest" description="Disordered" evidence="14">
    <location>
        <begin position="1049"/>
        <end position="1075"/>
    </location>
</feature>
<dbReference type="Gene3D" id="3.30.70.330">
    <property type="match status" value="1"/>
</dbReference>
<evidence type="ECO:0000256" key="2">
    <source>
        <dbReference type="ARBA" id="ARBA00022490"/>
    </source>
</evidence>
<dbReference type="PROSITE" id="PS50011">
    <property type="entry name" value="PROTEIN_KINASE_DOM"/>
    <property type="match status" value="1"/>
</dbReference>
<evidence type="ECO:0000256" key="13">
    <source>
        <dbReference type="HAMAP-Rule" id="MF_03001"/>
    </source>
</evidence>
<keyword evidence="7" id="KW-0418">Kinase</keyword>
<dbReference type="CDD" id="cd12278">
    <property type="entry name" value="RRM_eIF3B"/>
    <property type="match status" value="1"/>
</dbReference>
<gene>
    <name evidence="17" type="ORF">WJX73_004633</name>
</gene>
<comment type="subcellular location">
    <subcellularLocation>
        <location evidence="1 13">Cytoplasm</location>
    </subcellularLocation>
</comment>
<evidence type="ECO:0000256" key="3">
    <source>
        <dbReference type="ARBA" id="ARBA00022527"/>
    </source>
</evidence>
<dbReference type="GO" id="GO:0001732">
    <property type="term" value="P:formation of cytoplasmic translation initiation complex"/>
    <property type="evidence" value="ECO:0007669"/>
    <property type="project" value="UniProtKB-UniRule"/>
</dbReference>
<dbReference type="FunFam" id="2.130.10.10:FF:000286">
    <property type="entry name" value="Eukaryotic translation initiation factor 3 subunit B"/>
    <property type="match status" value="1"/>
</dbReference>
<feature type="compositionally biased region" description="Basic and acidic residues" evidence="14">
    <location>
        <begin position="1182"/>
        <end position="1199"/>
    </location>
</feature>
<dbReference type="GO" id="GO:0031369">
    <property type="term" value="F:translation initiation factor binding"/>
    <property type="evidence" value="ECO:0007669"/>
    <property type="project" value="InterPro"/>
</dbReference>
<evidence type="ECO:0000256" key="8">
    <source>
        <dbReference type="ARBA" id="ARBA00022840"/>
    </source>
</evidence>
<dbReference type="InterPro" id="IPR012677">
    <property type="entry name" value="Nucleotide-bd_a/b_plait_sf"/>
</dbReference>
<dbReference type="InterPro" id="IPR034363">
    <property type="entry name" value="eIF3B_RRM"/>
</dbReference>
<dbReference type="InterPro" id="IPR011400">
    <property type="entry name" value="EIF3B"/>
</dbReference>
<dbReference type="GO" id="GO:0003723">
    <property type="term" value="F:RNA binding"/>
    <property type="evidence" value="ECO:0007669"/>
    <property type="project" value="UniProtKB-UniRule"/>
</dbReference>
<keyword evidence="6" id="KW-0547">Nucleotide-binding</keyword>
<accession>A0AAW1P0C5</accession>
<dbReference type="FunFam" id="1.10.510.10:FF:001565">
    <property type="entry name" value="WNK protein kinase"/>
    <property type="match status" value="1"/>
</dbReference>
<dbReference type="InterPro" id="IPR013979">
    <property type="entry name" value="TIF_beta_prop-like"/>
</dbReference>
<dbReference type="SMART" id="SM00220">
    <property type="entry name" value="S_TKc"/>
    <property type="match status" value="1"/>
</dbReference>
<keyword evidence="3" id="KW-0723">Serine/threonine-protein kinase</keyword>
<evidence type="ECO:0000256" key="5">
    <source>
        <dbReference type="ARBA" id="ARBA00022679"/>
    </source>
</evidence>
<evidence type="ECO:0000256" key="7">
    <source>
        <dbReference type="ARBA" id="ARBA00022777"/>
    </source>
</evidence>
<dbReference type="CDD" id="cd13983">
    <property type="entry name" value="STKc_WNK"/>
    <property type="match status" value="1"/>
</dbReference>
<feature type="region of interest" description="Disordered" evidence="14">
    <location>
        <begin position="36"/>
        <end position="60"/>
    </location>
</feature>
<proteinExistence type="inferred from homology"/>
<feature type="compositionally biased region" description="Low complexity" evidence="14">
    <location>
        <begin position="1376"/>
        <end position="1390"/>
    </location>
</feature>
<evidence type="ECO:0000256" key="1">
    <source>
        <dbReference type="ARBA" id="ARBA00004496"/>
    </source>
</evidence>
<name>A0AAW1P0C5_9CHLO</name>
<dbReference type="InterPro" id="IPR035979">
    <property type="entry name" value="RBD_domain_sf"/>
</dbReference>
<feature type="compositionally biased region" description="Pro residues" evidence="14">
    <location>
        <begin position="1253"/>
        <end position="1270"/>
    </location>
</feature>
<dbReference type="SUPFAM" id="SSF56112">
    <property type="entry name" value="Protein kinase-like (PK-like)"/>
    <property type="match status" value="1"/>
</dbReference>
<comment type="catalytic activity">
    <reaction evidence="12">
        <text>L-seryl-[protein] + ATP = O-phospho-L-seryl-[protein] + ADP + H(+)</text>
        <dbReference type="Rhea" id="RHEA:17989"/>
        <dbReference type="Rhea" id="RHEA-COMP:9863"/>
        <dbReference type="Rhea" id="RHEA-COMP:11604"/>
        <dbReference type="ChEBI" id="CHEBI:15378"/>
        <dbReference type="ChEBI" id="CHEBI:29999"/>
        <dbReference type="ChEBI" id="CHEBI:30616"/>
        <dbReference type="ChEBI" id="CHEBI:83421"/>
        <dbReference type="ChEBI" id="CHEBI:456216"/>
        <dbReference type="EC" id="2.7.11.1"/>
    </reaction>
</comment>
<comment type="similarity">
    <text evidence="13">Belongs to the eIF-3 subunit B family.</text>
</comment>
<dbReference type="Pfam" id="PF00076">
    <property type="entry name" value="RRM_1"/>
    <property type="match status" value="1"/>
</dbReference>
<protein>
    <recommendedName>
        <fullName evidence="13">Eukaryotic translation initiation factor 3 subunit B</fullName>
        <shortName evidence="13">eIF3b</shortName>
    </recommendedName>
    <alternativeName>
        <fullName evidence="13">eIF-3-eta</fullName>
    </alternativeName>
    <alternativeName>
        <fullName evidence="13">eIF3 p110</fullName>
    </alternativeName>
</protein>
<evidence type="ECO:0000256" key="11">
    <source>
        <dbReference type="ARBA" id="ARBA00047899"/>
    </source>
</evidence>
<comment type="subunit">
    <text evidence="13">Component of the eukaryotic translation initiation factor 3 (eIF-3) complex.</text>
</comment>
<comment type="caution">
    <text evidence="17">The sequence shown here is derived from an EMBL/GenBank/DDBJ whole genome shotgun (WGS) entry which is preliminary data.</text>
</comment>
<dbReference type="SUPFAM" id="SSF54928">
    <property type="entry name" value="RNA-binding domain, RBD"/>
    <property type="match status" value="1"/>
</dbReference>
<dbReference type="Gene3D" id="2.130.10.10">
    <property type="entry name" value="YVTN repeat-like/Quinoprotein amine dehydrogenase"/>
    <property type="match status" value="2"/>
</dbReference>
<dbReference type="SUPFAM" id="SSF82171">
    <property type="entry name" value="DPP6 N-terminal domain-like"/>
    <property type="match status" value="1"/>
</dbReference>
<dbReference type="EMBL" id="JALJOQ010000075">
    <property type="protein sequence ID" value="KAK9801869.1"/>
    <property type="molecule type" value="Genomic_DNA"/>
</dbReference>
<dbReference type="FunFam" id="3.30.70.330:FF:000235">
    <property type="entry name" value="Eukaryotic translation initiation factor 3 subunit B"/>
    <property type="match status" value="1"/>
</dbReference>
<dbReference type="PANTHER" id="PTHR14068">
    <property type="entry name" value="EUKARYOTIC TRANSLATION INITIATION FACTOR 3 EIF3 -RELATED"/>
    <property type="match status" value="1"/>
</dbReference>
<keyword evidence="5" id="KW-0808">Transferase</keyword>
<dbReference type="PROSITE" id="PS00108">
    <property type="entry name" value="PROTEIN_KINASE_ST"/>
    <property type="match status" value="1"/>
</dbReference>
<dbReference type="FunFam" id="3.30.200.20:FF:000075">
    <property type="entry name" value="Probable serine/threonine-protein kinase WNK1"/>
    <property type="match status" value="1"/>
</dbReference>
<dbReference type="PROSITE" id="PS50102">
    <property type="entry name" value="RRM"/>
    <property type="match status" value="1"/>
</dbReference>
<evidence type="ECO:0000256" key="14">
    <source>
        <dbReference type="SAM" id="MobiDB-lite"/>
    </source>
</evidence>
<feature type="domain" description="Protein kinase" evidence="15">
    <location>
        <begin position="724"/>
        <end position="982"/>
    </location>
</feature>
<keyword evidence="18" id="KW-1185">Reference proteome</keyword>
<evidence type="ECO:0000259" key="15">
    <source>
        <dbReference type="PROSITE" id="PS50011"/>
    </source>
</evidence>
<evidence type="ECO:0000256" key="10">
    <source>
        <dbReference type="ARBA" id="ARBA00022917"/>
    </source>
</evidence>
<feature type="compositionally biased region" description="Acidic residues" evidence="14">
    <location>
        <begin position="37"/>
        <end position="57"/>
    </location>
</feature>
<dbReference type="PANTHER" id="PTHR14068:SF0">
    <property type="entry name" value="EUKARYOTIC TRANSLATION INITIATION FACTOR 3 SUBUNIT B"/>
    <property type="match status" value="1"/>
</dbReference>
<evidence type="ECO:0000256" key="12">
    <source>
        <dbReference type="ARBA" id="ARBA00048679"/>
    </source>
</evidence>
<dbReference type="SMART" id="SM00360">
    <property type="entry name" value="RRM"/>
    <property type="match status" value="1"/>
</dbReference>
<dbReference type="GO" id="GO:0016282">
    <property type="term" value="C:eukaryotic 43S preinitiation complex"/>
    <property type="evidence" value="ECO:0007669"/>
    <property type="project" value="UniProtKB-UniRule"/>
</dbReference>
<organism evidence="17 18">
    <name type="scientific">Symbiochloris irregularis</name>
    <dbReference type="NCBI Taxonomy" id="706552"/>
    <lineage>
        <taxon>Eukaryota</taxon>
        <taxon>Viridiplantae</taxon>
        <taxon>Chlorophyta</taxon>
        <taxon>core chlorophytes</taxon>
        <taxon>Trebouxiophyceae</taxon>
        <taxon>Trebouxiales</taxon>
        <taxon>Trebouxiaceae</taxon>
        <taxon>Symbiochloris</taxon>
    </lineage>
</organism>
<feature type="region of interest" description="Disordered" evidence="14">
    <location>
        <begin position="1344"/>
        <end position="1415"/>
    </location>
</feature>
<dbReference type="InterPro" id="IPR015943">
    <property type="entry name" value="WD40/YVTN_repeat-like_dom_sf"/>
</dbReference>
<keyword evidence="4 13" id="KW-0396">Initiation factor</keyword>
<evidence type="ECO:0000313" key="17">
    <source>
        <dbReference type="EMBL" id="KAK9801869.1"/>
    </source>
</evidence>
<dbReference type="GO" id="GO:0033290">
    <property type="term" value="C:eukaryotic 48S preinitiation complex"/>
    <property type="evidence" value="ECO:0007669"/>
    <property type="project" value="UniProtKB-UniRule"/>
</dbReference>
<keyword evidence="9 13" id="KW-0694">RNA-binding</keyword>
<dbReference type="GO" id="GO:0004674">
    <property type="term" value="F:protein serine/threonine kinase activity"/>
    <property type="evidence" value="ECO:0007669"/>
    <property type="project" value="UniProtKB-KW"/>
</dbReference>
<dbReference type="InterPro" id="IPR011009">
    <property type="entry name" value="Kinase-like_dom_sf"/>
</dbReference>
<dbReference type="Pfam" id="PF08662">
    <property type="entry name" value="eIF2A"/>
    <property type="match status" value="1"/>
</dbReference>
<keyword evidence="2 13" id="KW-0963">Cytoplasm</keyword>
<dbReference type="GO" id="GO:0003743">
    <property type="term" value="F:translation initiation factor activity"/>
    <property type="evidence" value="ECO:0007669"/>
    <property type="project" value="UniProtKB-UniRule"/>
</dbReference>
<comment type="function">
    <text evidence="13">RNA-binding component of the eukaryotic translation initiation factor 3 (eIF-3) complex, which is involved in protein synthesis of a specialized repertoire of mRNAs and, together with other initiation factors, stimulates binding of mRNA and methionyl-tRNAi to the 40S ribosome. The eIF-3 complex specifically targets and initiates translation of a subset of mRNAs involved in cell proliferation.</text>
</comment>
<keyword evidence="10 13" id="KW-0648">Protein biosynthesis</keyword>
<feature type="region of interest" description="Disordered" evidence="14">
    <location>
        <begin position="1181"/>
        <end position="1286"/>
    </location>
</feature>
<dbReference type="Pfam" id="PF00069">
    <property type="entry name" value="Pkinase"/>
    <property type="match status" value="1"/>
</dbReference>
<dbReference type="InterPro" id="IPR008271">
    <property type="entry name" value="Ser/Thr_kinase_AS"/>
</dbReference>
<dbReference type="HAMAP" id="MF_03001">
    <property type="entry name" value="eIF3b"/>
    <property type="match status" value="1"/>
</dbReference>
<keyword evidence="8" id="KW-0067">ATP-binding</keyword>